<protein>
    <recommendedName>
        <fullName evidence="5">PknH-like extracellular domain-containing protein</fullName>
    </recommendedName>
</protein>
<sequence length="248" mass="26066">MDASRWARAVAVVSALALAGCGGGEESTAPSVTGDPPRPTTSAAPTADPATTTLAQAAVLTPNDLGGPWAVFRPETAAEAVTEGDCGHDTQYAKLPLSARHVGPQLQRGDAKWYVSSASAVFPDETGAKEWVETRKSGAYVECRRAALEKEQKDAGDQRLSVKTAETTGPGLGENGYEGYVRYQLHADTGDGPRPANGSFSRHTYRVGRTVISVSVDVVSSQNDPPDLPDKVADEIKKGLTAAFARVR</sequence>
<dbReference type="EMBL" id="BAAABU010000013">
    <property type="protein sequence ID" value="GAA0245509.1"/>
    <property type="molecule type" value="Genomic_DNA"/>
</dbReference>
<organism evidence="3 4">
    <name type="scientific">Saccharothrix mutabilis subsp. mutabilis</name>
    <dbReference type="NCBI Taxonomy" id="66855"/>
    <lineage>
        <taxon>Bacteria</taxon>
        <taxon>Bacillati</taxon>
        <taxon>Actinomycetota</taxon>
        <taxon>Actinomycetes</taxon>
        <taxon>Pseudonocardiales</taxon>
        <taxon>Pseudonocardiaceae</taxon>
        <taxon>Saccharothrix</taxon>
    </lineage>
</organism>
<keyword evidence="4" id="KW-1185">Reference proteome</keyword>
<comment type="caution">
    <text evidence="3">The sequence shown here is derived from an EMBL/GenBank/DDBJ whole genome shotgun (WGS) entry which is preliminary data.</text>
</comment>
<evidence type="ECO:0000256" key="2">
    <source>
        <dbReference type="SAM" id="SignalP"/>
    </source>
</evidence>
<gene>
    <name evidence="3" type="ORF">GCM10010492_51130</name>
</gene>
<feature type="region of interest" description="Disordered" evidence="1">
    <location>
        <begin position="22"/>
        <end position="48"/>
    </location>
</feature>
<evidence type="ECO:0008006" key="5">
    <source>
        <dbReference type="Google" id="ProtNLM"/>
    </source>
</evidence>
<proteinExistence type="predicted"/>
<feature type="signal peptide" evidence="2">
    <location>
        <begin position="1"/>
        <end position="19"/>
    </location>
</feature>
<dbReference type="Proteomes" id="UP001500416">
    <property type="component" value="Unassembled WGS sequence"/>
</dbReference>
<dbReference type="PROSITE" id="PS51257">
    <property type="entry name" value="PROKAR_LIPOPROTEIN"/>
    <property type="match status" value="1"/>
</dbReference>
<feature type="chain" id="PRO_5045354540" description="PknH-like extracellular domain-containing protein" evidence="2">
    <location>
        <begin position="20"/>
        <end position="248"/>
    </location>
</feature>
<evidence type="ECO:0000313" key="4">
    <source>
        <dbReference type="Proteomes" id="UP001500416"/>
    </source>
</evidence>
<accession>A0ABP3DZS2</accession>
<reference evidence="4" key="1">
    <citation type="journal article" date="2019" name="Int. J. Syst. Evol. Microbiol.">
        <title>The Global Catalogue of Microorganisms (GCM) 10K type strain sequencing project: providing services to taxonomists for standard genome sequencing and annotation.</title>
        <authorList>
            <consortium name="The Broad Institute Genomics Platform"/>
            <consortium name="The Broad Institute Genome Sequencing Center for Infectious Disease"/>
            <person name="Wu L."/>
            <person name="Ma J."/>
        </authorList>
    </citation>
    <scope>NUCLEOTIDE SEQUENCE [LARGE SCALE GENOMIC DNA]</scope>
    <source>
        <strain evidence="4">JCM 3380</strain>
    </source>
</reference>
<dbReference type="RefSeq" id="WP_343936421.1">
    <property type="nucleotide sequence ID" value="NZ_BAAABU010000013.1"/>
</dbReference>
<evidence type="ECO:0000313" key="3">
    <source>
        <dbReference type="EMBL" id="GAA0245509.1"/>
    </source>
</evidence>
<evidence type="ECO:0000256" key="1">
    <source>
        <dbReference type="SAM" id="MobiDB-lite"/>
    </source>
</evidence>
<keyword evidence="2" id="KW-0732">Signal</keyword>
<name>A0ABP3DZS2_9PSEU</name>
<feature type="region of interest" description="Disordered" evidence="1">
    <location>
        <begin position="152"/>
        <end position="176"/>
    </location>
</feature>